<dbReference type="Proteomes" id="UP001197214">
    <property type="component" value="Unassembled WGS sequence"/>
</dbReference>
<dbReference type="InterPro" id="IPR050832">
    <property type="entry name" value="Bact_Acetyltransf"/>
</dbReference>
<evidence type="ECO:0000313" key="5">
    <source>
        <dbReference type="Proteomes" id="UP001197214"/>
    </source>
</evidence>
<evidence type="ECO:0000259" key="3">
    <source>
        <dbReference type="PROSITE" id="PS51186"/>
    </source>
</evidence>
<dbReference type="Pfam" id="PF00583">
    <property type="entry name" value="Acetyltransf_1"/>
    <property type="match status" value="1"/>
</dbReference>
<dbReference type="NCBIfam" id="NF002959">
    <property type="entry name" value="PRK03624.1"/>
    <property type="match status" value="1"/>
</dbReference>
<gene>
    <name evidence="4" type="ORF">KY084_10565</name>
</gene>
<comment type="caution">
    <text evidence="4">The sequence shown here is derived from an EMBL/GenBank/DDBJ whole genome shotgun (WGS) entry which is preliminary data.</text>
</comment>
<keyword evidence="2 4" id="KW-0012">Acyltransferase</keyword>
<dbReference type="CDD" id="cd04301">
    <property type="entry name" value="NAT_SF"/>
    <property type="match status" value="1"/>
</dbReference>
<proteinExistence type="predicted"/>
<organism evidence="4 5">
    <name type="scientific">Stakelama flava</name>
    <dbReference type="NCBI Taxonomy" id="2860338"/>
    <lineage>
        <taxon>Bacteria</taxon>
        <taxon>Pseudomonadati</taxon>
        <taxon>Pseudomonadota</taxon>
        <taxon>Alphaproteobacteria</taxon>
        <taxon>Sphingomonadales</taxon>
        <taxon>Sphingomonadaceae</taxon>
        <taxon>Stakelama</taxon>
    </lineage>
</organism>
<protein>
    <submittedName>
        <fullName evidence="4">GNAT family acetyltransferase</fullName>
        <ecNumber evidence="4">2.3.1.-</ecNumber>
    </submittedName>
</protein>
<keyword evidence="5" id="KW-1185">Reference proteome</keyword>
<evidence type="ECO:0000256" key="1">
    <source>
        <dbReference type="ARBA" id="ARBA00022679"/>
    </source>
</evidence>
<name>A0ABS6XM79_9SPHN</name>
<dbReference type="PROSITE" id="PS51186">
    <property type="entry name" value="GNAT"/>
    <property type="match status" value="1"/>
</dbReference>
<dbReference type="EC" id="2.3.1.-" evidence="4"/>
<accession>A0ABS6XM79</accession>
<keyword evidence="1 4" id="KW-0808">Transferase</keyword>
<dbReference type="InterPro" id="IPR000182">
    <property type="entry name" value="GNAT_dom"/>
</dbReference>
<dbReference type="GO" id="GO:0016746">
    <property type="term" value="F:acyltransferase activity"/>
    <property type="evidence" value="ECO:0007669"/>
    <property type="project" value="UniProtKB-KW"/>
</dbReference>
<evidence type="ECO:0000313" key="4">
    <source>
        <dbReference type="EMBL" id="MBW4331314.1"/>
    </source>
</evidence>
<evidence type="ECO:0000256" key="2">
    <source>
        <dbReference type="ARBA" id="ARBA00023315"/>
    </source>
</evidence>
<reference evidence="4 5" key="1">
    <citation type="submission" date="2021-07" db="EMBL/GenBank/DDBJ databases">
        <title>Stakelama flava sp. nov., a novel endophytic bacterium isolated from branch of Kandelia candel.</title>
        <authorList>
            <person name="Tuo L."/>
        </authorList>
    </citation>
    <scope>NUCLEOTIDE SEQUENCE [LARGE SCALE GENOMIC DNA]</scope>
    <source>
        <strain evidence="4 5">CBK3Z-3</strain>
    </source>
</reference>
<dbReference type="EMBL" id="JAHWZX010000009">
    <property type="protein sequence ID" value="MBW4331314.1"/>
    <property type="molecule type" value="Genomic_DNA"/>
</dbReference>
<feature type="domain" description="N-acetyltransferase" evidence="3">
    <location>
        <begin position="3"/>
        <end position="140"/>
    </location>
</feature>
<sequence length="140" mass="15444">MTAIIRTYRDSDFDDVDSLWRRCFPDAPERNRAEYSIPAKLAVDDGLLLVADAAGAVAGSVMAGYDGHRGWLYAVAVDPDYRMRGIGAALVRAAEARLLELGCAKVNLQILGENAPVARFYHQLGYEIEERISMGRLLRA</sequence>
<dbReference type="PANTHER" id="PTHR43877:SF1">
    <property type="entry name" value="ACETYLTRANSFERASE"/>
    <property type="match status" value="1"/>
</dbReference>
<dbReference type="PANTHER" id="PTHR43877">
    <property type="entry name" value="AMINOALKYLPHOSPHONATE N-ACETYLTRANSFERASE-RELATED-RELATED"/>
    <property type="match status" value="1"/>
</dbReference>
<dbReference type="RefSeq" id="WP_219238432.1">
    <property type="nucleotide sequence ID" value="NZ_JAHWZX010000009.1"/>
</dbReference>